<name>A0A8H3FIN8_9LECA</name>
<reference evidence="8" key="1">
    <citation type="submission" date="2021-03" db="EMBL/GenBank/DDBJ databases">
        <authorList>
            <person name="Tagirdzhanova G."/>
        </authorList>
    </citation>
    <scope>NUCLEOTIDE SEQUENCE</scope>
</reference>
<dbReference type="AlphaFoldDB" id="A0A8H3FIN8"/>
<feature type="domain" description="TECPR1-like DysF" evidence="7">
    <location>
        <begin position="106"/>
        <end position="470"/>
    </location>
</feature>
<evidence type="ECO:0000313" key="9">
    <source>
        <dbReference type="Proteomes" id="UP000664203"/>
    </source>
</evidence>
<dbReference type="GO" id="GO:0007031">
    <property type="term" value="P:peroxisome organization"/>
    <property type="evidence" value="ECO:0007669"/>
    <property type="project" value="TreeGrafter"/>
</dbReference>
<sequence>MDEYTADAFVNRQEPVPVIAISGSDSPSSDPKGKRERLKESLSGSKDKLKEKLHDAAGSGSKDYGYSLQDRLFAKLLQQVIPQEEVEELDLPPDVRSSKYINRPSFSLPLMTNNFRRFNARIGVVFVFQNRLERLLTWRTPTHTLSLLAVCTFVCLDPYLLSVIPLAAALLFGMVPAYLARHPPPPVSSTHTTSYSMNGPPVAPPRTIKPAAEMSKDFFRNMRDLQNCMDDFSTIHDAVLRIITPPLNFSNEQLSSTIFLFLFIAACLLFITSHLLPWRLFCLLVCWTAVALGHPSVQQLLLSNHEEHLAPHKRTAQSWLDAWISHDIVLDAPPETREVEIFELQRRRGGHNGEWESWMFSPAPYDPLSPQRISGDRPKGTRFFEDVAPPRGWEWGDKKWVLDLASREWVEERMVQGVEVEIEGERWVGDLAGDEEAYEMHPIGKGKAKNWEDGGGNDKMGEWRRRRWVRMVRRKVVSDTGSIGG</sequence>
<evidence type="ECO:0000313" key="8">
    <source>
        <dbReference type="EMBL" id="CAF9922663.1"/>
    </source>
</evidence>
<dbReference type="OrthoDB" id="74314at2759"/>
<accession>A0A8H3FIN8</accession>
<feature type="compositionally biased region" description="Basic and acidic residues" evidence="5">
    <location>
        <begin position="31"/>
        <end position="55"/>
    </location>
</feature>
<dbReference type="Pfam" id="PF06398">
    <property type="entry name" value="Pex24p"/>
    <property type="match status" value="1"/>
</dbReference>
<evidence type="ECO:0000259" key="7">
    <source>
        <dbReference type="Pfam" id="PF06398"/>
    </source>
</evidence>
<keyword evidence="4 6" id="KW-0472">Membrane</keyword>
<dbReference type="PANTHER" id="PTHR28304:SF2">
    <property type="entry name" value="PEROXISOMAL MEMBRANE PROTEIN PEX29"/>
    <property type="match status" value="1"/>
</dbReference>
<evidence type="ECO:0000256" key="2">
    <source>
        <dbReference type="ARBA" id="ARBA00022692"/>
    </source>
</evidence>
<comment type="subcellular location">
    <subcellularLocation>
        <location evidence="1">Membrane</location>
        <topology evidence="1">Multi-pass membrane protein</topology>
    </subcellularLocation>
</comment>
<dbReference type="PANTHER" id="PTHR28304">
    <property type="entry name" value="PEROXISOMAL MEMBRANE PROTEIN PEX29"/>
    <property type="match status" value="1"/>
</dbReference>
<keyword evidence="3 6" id="KW-1133">Transmembrane helix</keyword>
<evidence type="ECO:0000256" key="6">
    <source>
        <dbReference type="SAM" id="Phobius"/>
    </source>
</evidence>
<dbReference type="InterPro" id="IPR010482">
    <property type="entry name" value="TECPR1-like_DysF"/>
</dbReference>
<feature type="transmembrane region" description="Helical" evidence="6">
    <location>
        <begin position="254"/>
        <end position="272"/>
    </location>
</feature>
<dbReference type="GO" id="GO:0005778">
    <property type="term" value="C:peroxisomal membrane"/>
    <property type="evidence" value="ECO:0007669"/>
    <property type="project" value="UniProtKB-ARBA"/>
</dbReference>
<evidence type="ECO:0000256" key="5">
    <source>
        <dbReference type="SAM" id="MobiDB-lite"/>
    </source>
</evidence>
<evidence type="ECO:0000256" key="4">
    <source>
        <dbReference type="ARBA" id="ARBA00023136"/>
    </source>
</evidence>
<keyword evidence="9" id="KW-1185">Reference proteome</keyword>
<dbReference type="Proteomes" id="UP000664203">
    <property type="component" value="Unassembled WGS sequence"/>
</dbReference>
<dbReference type="EMBL" id="CAJPDR010000159">
    <property type="protein sequence ID" value="CAF9922663.1"/>
    <property type="molecule type" value="Genomic_DNA"/>
</dbReference>
<protein>
    <recommendedName>
        <fullName evidence="7">TECPR1-like DysF domain-containing protein</fullName>
    </recommendedName>
</protein>
<evidence type="ECO:0000256" key="3">
    <source>
        <dbReference type="ARBA" id="ARBA00022989"/>
    </source>
</evidence>
<proteinExistence type="predicted"/>
<comment type="caution">
    <text evidence="8">The sequence shown here is derived from an EMBL/GenBank/DDBJ whole genome shotgun (WGS) entry which is preliminary data.</text>
</comment>
<keyword evidence="2 6" id="KW-0812">Transmembrane</keyword>
<dbReference type="InterPro" id="IPR052816">
    <property type="entry name" value="Peroxisomal_Membrane_PEX28-32"/>
</dbReference>
<feature type="region of interest" description="Disordered" evidence="5">
    <location>
        <begin position="16"/>
        <end position="59"/>
    </location>
</feature>
<gene>
    <name evidence="8" type="ORF">ALECFALPRED_002139</name>
</gene>
<evidence type="ECO:0000256" key="1">
    <source>
        <dbReference type="ARBA" id="ARBA00004141"/>
    </source>
</evidence>
<organism evidence="8 9">
    <name type="scientific">Alectoria fallacina</name>
    <dbReference type="NCBI Taxonomy" id="1903189"/>
    <lineage>
        <taxon>Eukaryota</taxon>
        <taxon>Fungi</taxon>
        <taxon>Dikarya</taxon>
        <taxon>Ascomycota</taxon>
        <taxon>Pezizomycotina</taxon>
        <taxon>Lecanoromycetes</taxon>
        <taxon>OSLEUM clade</taxon>
        <taxon>Lecanoromycetidae</taxon>
        <taxon>Lecanorales</taxon>
        <taxon>Lecanorineae</taxon>
        <taxon>Parmeliaceae</taxon>
        <taxon>Alectoria</taxon>
    </lineage>
</organism>
<feature type="transmembrane region" description="Helical" evidence="6">
    <location>
        <begin position="159"/>
        <end position="179"/>
    </location>
</feature>